<dbReference type="Pfam" id="PF13657">
    <property type="entry name" value="Couple_hipA"/>
    <property type="match status" value="1"/>
</dbReference>
<dbReference type="PANTHER" id="PTHR37419:SF1">
    <property type="entry name" value="SERINE_THREONINE-PROTEIN KINASE TOXIN HIPA"/>
    <property type="match status" value="1"/>
</dbReference>
<dbReference type="EMBL" id="JAXARY010000010">
    <property type="protein sequence ID" value="MDX8128076.1"/>
    <property type="molecule type" value="Genomic_DNA"/>
</dbReference>
<dbReference type="Gene3D" id="1.10.1070.20">
    <property type="match status" value="1"/>
</dbReference>
<dbReference type="Proteomes" id="UP001284537">
    <property type="component" value="Unassembled WGS sequence"/>
</dbReference>
<evidence type="ECO:0000313" key="7">
    <source>
        <dbReference type="Proteomes" id="UP001284537"/>
    </source>
</evidence>
<organism evidence="6 7">
    <name type="scientific">Methylomonas defluvii</name>
    <dbReference type="NCBI Taxonomy" id="3045149"/>
    <lineage>
        <taxon>Bacteria</taxon>
        <taxon>Pseudomonadati</taxon>
        <taxon>Pseudomonadota</taxon>
        <taxon>Gammaproteobacteria</taxon>
        <taxon>Methylococcales</taxon>
        <taxon>Methylococcaceae</taxon>
        <taxon>Methylomonas</taxon>
    </lineage>
</organism>
<comment type="similarity">
    <text evidence="1">Belongs to the HipA Ser/Thr kinase family.</text>
</comment>
<proteinExistence type="inferred from homology"/>
<keyword evidence="7" id="KW-1185">Reference proteome</keyword>
<evidence type="ECO:0000259" key="4">
    <source>
        <dbReference type="Pfam" id="PF07804"/>
    </source>
</evidence>
<dbReference type="Pfam" id="PF07804">
    <property type="entry name" value="HipA_C"/>
    <property type="match status" value="1"/>
</dbReference>
<evidence type="ECO:0000256" key="1">
    <source>
        <dbReference type="ARBA" id="ARBA00010164"/>
    </source>
</evidence>
<accession>A0ABU4UF69</accession>
<dbReference type="NCBIfam" id="TIGR03071">
    <property type="entry name" value="couple_hipA"/>
    <property type="match status" value="1"/>
</dbReference>
<dbReference type="InterPro" id="IPR052028">
    <property type="entry name" value="HipA_Ser/Thr_kinase"/>
</dbReference>
<comment type="caution">
    <text evidence="6">The sequence shown here is derived from an EMBL/GenBank/DDBJ whole genome shotgun (WGS) entry which is preliminary data.</text>
</comment>
<feature type="domain" description="HipA-like C-terminal" evidence="4">
    <location>
        <begin position="150"/>
        <end position="398"/>
    </location>
</feature>
<reference evidence="6 7" key="1">
    <citation type="submission" date="2023-11" db="EMBL/GenBank/DDBJ databases">
        <authorList>
            <person name="Ouyang M.-Y."/>
        </authorList>
    </citation>
    <scope>NUCLEOTIDE SEQUENCE [LARGE SCALE GENOMIC DNA]</scope>
    <source>
        <strain evidence="6 7">OY6</strain>
    </source>
</reference>
<feature type="domain" description="HipA N-terminal subdomain 1" evidence="5">
    <location>
        <begin position="4"/>
        <end position="106"/>
    </location>
</feature>
<evidence type="ECO:0000256" key="3">
    <source>
        <dbReference type="ARBA" id="ARBA00022777"/>
    </source>
</evidence>
<dbReference type="PANTHER" id="PTHR37419">
    <property type="entry name" value="SERINE/THREONINE-PROTEIN KINASE TOXIN HIPA"/>
    <property type="match status" value="1"/>
</dbReference>
<name>A0ABU4UF69_9GAMM</name>
<protein>
    <submittedName>
        <fullName evidence="6">HipA domain-containing protein</fullName>
    </submittedName>
</protein>
<evidence type="ECO:0000313" key="6">
    <source>
        <dbReference type="EMBL" id="MDX8128076.1"/>
    </source>
</evidence>
<dbReference type="InterPro" id="IPR017508">
    <property type="entry name" value="HipA_N1"/>
</dbReference>
<keyword evidence="3" id="KW-0418">Kinase</keyword>
<evidence type="ECO:0000259" key="5">
    <source>
        <dbReference type="Pfam" id="PF13657"/>
    </source>
</evidence>
<gene>
    <name evidence="6" type="ORF">QLH52_12345</name>
</gene>
<keyword evidence="2" id="KW-0808">Transferase</keyword>
<evidence type="ECO:0000256" key="2">
    <source>
        <dbReference type="ARBA" id="ARBA00022679"/>
    </source>
</evidence>
<dbReference type="InterPro" id="IPR012893">
    <property type="entry name" value="HipA-like_C"/>
</dbReference>
<sequence length="444" mass="48795">MKLIVNAHQQTVGHLSLDSETGLFAFEYATDWLAQDVRFPLSPALPLEREGITAEQHSAAVRQFFQNLLPEGQALDDAAAANRLSKSNLMGLLIALGRETAGALVISLSDAQAQSPAESKQRLLSREELSTRIRARPDDAFSVWDGKVRLSIAGHQDKIAVLEQGNAWYLVDGEGLASTHILKPDPLRRRLQHMTSNELVCMHLAQSVGIPAAESRLTGVPEPVLLIRRFDRVVTDEGVQRLHCIDGCQALGLGVSMKYERPYGDNRDVQHIRDGASLPRLFALVDRASAKPAADRLALLRWTIFQVLIGNTDAHGKNVSFFVDAGGLRLTPAYDLVCCLLYADARIADTLAMAIGDNFDPVGLTAYDWAVMADTCRLNPKLVSRELKQLAERIPLVWPDLQRRLRENGADADILAAMGDIFLHQCAHTLELAAEVPTVARDLL</sequence>
<dbReference type="RefSeq" id="WP_319961763.1">
    <property type="nucleotide sequence ID" value="NZ_JAXARY010000010.1"/>
</dbReference>